<dbReference type="FunFam" id="3.40.30.10:FF:000001">
    <property type="entry name" value="Thioredoxin"/>
    <property type="match status" value="1"/>
</dbReference>
<dbReference type="EMBL" id="JAHHHD010000004">
    <property type="protein sequence ID" value="MBW4658180.1"/>
    <property type="molecule type" value="Genomic_DNA"/>
</dbReference>
<dbReference type="CDD" id="cd02947">
    <property type="entry name" value="TRX_family"/>
    <property type="match status" value="1"/>
</dbReference>
<dbReference type="Pfam" id="PF00085">
    <property type="entry name" value="Thioredoxin"/>
    <property type="match status" value="1"/>
</dbReference>
<dbReference type="PANTHER" id="PTHR45663:SF15">
    <property type="entry name" value="THIOREDOXIN Y1, CHLOROPLASTIC"/>
    <property type="match status" value="1"/>
</dbReference>
<sequence length="103" mass="11689">MKKQFGSFQELISGSDLPILVDFYASWCGPCQMMAKNLDQVNQSMKQKVKIVKINTDKYPDLASKYQVQALPTLVLFNQGQPVDRVEGLLSAEQIVRRLQNLI</sequence>
<dbReference type="PIRSF" id="PIRSF000077">
    <property type="entry name" value="Thioredoxin"/>
    <property type="match status" value="1"/>
</dbReference>
<keyword evidence="2" id="KW-0813">Transport</keyword>
<evidence type="ECO:0000256" key="9">
    <source>
        <dbReference type="PIRSR" id="PIRSR000077-4"/>
    </source>
</evidence>
<dbReference type="Gene3D" id="3.40.30.10">
    <property type="entry name" value="Glutaredoxin"/>
    <property type="match status" value="1"/>
</dbReference>
<comment type="similarity">
    <text evidence="1 7">Belongs to the thioredoxin family.</text>
</comment>
<comment type="caution">
    <text evidence="11">The sequence shown here is derived from an EMBL/GenBank/DDBJ whole genome shotgun (WGS) entry which is preliminary data.</text>
</comment>
<proteinExistence type="inferred from homology"/>
<evidence type="ECO:0000256" key="2">
    <source>
        <dbReference type="ARBA" id="ARBA00022448"/>
    </source>
</evidence>
<feature type="site" description="Contributes to redox potential value" evidence="8">
    <location>
        <position position="29"/>
    </location>
</feature>
<evidence type="ECO:0000259" key="10">
    <source>
        <dbReference type="PROSITE" id="PS51352"/>
    </source>
</evidence>
<dbReference type="InterPro" id="IPR036249">
    <property type="entry name" value="Thioredoxin-like_sf"/>
</dbReference>
<dbReference type="NCBIfam" id="TIGR01068">
    <property type="entry name" value="thioredoxin"/>
    <property type="match status" value="1"/>
</dbReference>
<gene>
    <name evidence="11" type="primary">trxA</name>
    <name evidence="11" type="ORF">KME15_05865</name>
</gene>
<feature type="disulfide bond" description="Redox-active" evidence="9">
    <location>
        <begin position="28"/>
        <end position="31"/>
    </location>
</feature>
<evidence type="ECO:0000313" key="11">
    <source>
        <dbReference type="EMBL" id="MBW4658180.1"/>
    </source>
</evidence>
<protein>
    <recommendedName>
        <fullName evidence="6 7">Thioredoxin</fullName>
    </recommendedName>
</protein>
<dbReference type="AlphaFoldDB" id="A0A951Q942"/>
<organism evidence="11 12">
    <name type="scientific">Drouetiella hepatica Uher 2000/2452</name>
    <dbReference type="NCBI Taxonomy" id="904376"/>
    <lineage>
        <taxon>Bacteria</taxon>
        <taxon>Bacillati</taxon>
        <taxon>Cyanobacteriota</taxon>
        <taxon>Cyanophyceae</taxon>
        <taxon>Oculatellales</taxon>
        <taxon>Oculatellaceae</taxon>
        <taxon>Drouetiella</taxon>
    </lineage>
</organism>
<evidence type="ECO:0000256" key="5">
    <source>
        <dbReference type="ARBA" id="ARBA00023284"/>
    </source>
</evidence>
<dbReference type="PRINTS" id="PR00421">
    <property type="entry name" value="THIOREDOXIN"/>
</dbReference>
<reference evidence="11" key="2">
    <citation type="journal article" date="2022" name="Microbiol. Resour. Announc.">
        <title>Metagenome Sequencing to Explore Phylogenomics of Terrestrial Cyanobacteria.</title>
        <authorList>
            <person name="Ward R.D."/>
            <person name="Stajich J.E."/>
            <person name="Johansen J.R."/>
            <person name="Huntemann M."/>
            <person name="Clum A."/>
            <person name="Foster B."/>
            <person name="Foster B."/>
            <person name="Roux S."/>
            <person name="Palaniappan K."/>
            <person name="Varghese N."/>
            <person name="Mukherjee S."/>
            <person name="Reddy T.B.K."/>
            <person name="Daum C."/>
            <person name="Copeland A."/>
            <person name="Chen I.A."/>
            <person name="Ivanova N.N."/>
            <person name="Kyrpides N.C."/>
            <person name="Shapiro N."/>
            <person name="Eloe-Fadrosh E.A."/>
            <person name="Pietrasiak N."/>
        </authorList>
    </citation>
    <scope>NUCLEOTIDE SEQUENCE</scope>
    <source>
        <strain evidence="11">UHER 2000/2452</strain>
    </source>
</reference>
<reference evidence="11" key="1">
    <citation type="submission" date="2021-05" db="EMBL/GenBank/DDBJ databases">
        <authorList>
            <person name="Pietrasiak N."/>
            <person name="Ward R."/>
            <person name="Stajich J.E."/>
            <person name="Kurbessoian T."/>
        </authorList>
    </citation>
    <scope>NUCLEOTIDE SEQUENCE</scope>
    <source>
        <strain evidence="11">UHER 2000/2452</strain>
    </source>
</reference>
<dbReference type="PROSITE" id="PS51352">
    <property type="entry name" value="THIOREDOXIN_2"/>
    <property type="match status" value="1"/>
</dbReference>
<evidence type="ECO:0000256" key="6">
    <source>
        <dbReference type="NCBIfam" id="TIGR01068"/>
    </source>
</evidence>
<dbReference type="Proteomes" id="UP000757435">
    <property type="component" value="Unassembled WGS sequence"/>
</dbReference>
<dbReference type="SUPFAM" id="SSF52833">
    <property type="entry name" value="Thioredoxin-like"/>
    <property type="match status" value="1"/>
</dbReference>
<evidence type="ECO:0000256" key="3">
    <source>
        <dbReference type="ARBA" id="ARBA00022982"/>
    </source>
</evidence>
<feature type="site" description="Deprotonates C-terminal active site Cys" evidence="8">
    <location>
        <position position="22"/>
    </location>
</feature>
<dbReference type="GO" id="GO:0015035">
    <property type="term" value="F:protein-disulfide reductase activity"/>
    <property type="evidence" value="ECO:0007669"/>
    <property type="project" value="UniProtKB-UniRule"/>
</dbReference>
<dbReference type="PROSITE" id="PS00194">
    <property type="entry name" value="THIOREDOXIN_1"/>
    <property type="match status" value="1"/>
</dbReference>
<keyword evidence="5 9" id="KW-0676">Redox-active center</keyword>
<keyword evidence="3" id="KW-0249">Electron transport</keyword>
<evidence type="ECO:0000256" key="1">
    <source>
        <dbReference type="ARBA" id="ARBA00008987"/>
    </source>
</evidence>
<feature type="site" description="Contributes to redox potential value" evidence="8">
    <location>
        <position position="30"/>
    </location>
</feature>
<feature type="domain" description="Thioredoxin" evidence="10">
    <location>
        <begin position="1"/>
        <end position="103"/>
    </location>
</feature>
<name>A0A951Q942_9CYAN</name>
<evidence type="ECO:0000256" key="7">
    <source>
        <dbReference type="PIRNR" id="PIRNR000077"/>
    </source>
</evidence>
<accession>A0A951Q942</accession>
<evidence type="ECO:0000313" key="12">
    <source>
        <dbReference type="Proteomes" id="UP000757435"/>
    </source>
</evidence>
<dbReference type="PANTHER" id="PTHR45663">
    <property type="entry name" value="GEO12009P1"/>
    <property type="match status" value="1"/>
</dbReference>
<evidence type="ECO:0000256" key="8">
    <source>
        <dbReference type="PIRSR" id="PIRSR000077-1"/>
    </source>
</evidence>
<dbReference type="InterPro" id="IPR017937">
    <property type="entry name" value="Thioredoxin_CS"/>
</dbReference>
<feature type="active site" description="Nucleophile" evidence="8">
    <location>
        <position position="31"/>
    </location>
</feature>
<dbReference type="InterPro" id="IPR005746">
    <property type="entry name" value="Thioredoxin"/>
</dbReference>
<feature type="active site" description="Nucleophile" evidence="8">
    <location>
        <position position="28"/>
    </location>
</feature>
<keyword evidence="4 9" id="KW-1015">Disulfide bond</keyword>
<evidence type="ECO:0000256" key="4">
    <source>
        <dbReference type="ARBA" id="ARBA00023157"/>
    </source>
</evidence>
<dbReference type="InterPro" id="IPR013766">
    <property type="entry name" value="Thioredoxin_domain"/>
</dbReference>
<dbReference type="GO" id="GO:0005737">
    <property type="term" value="C:cytoplasm"/>
    <property type="evidence" value="ECO:0007669"/>
    <property type="project" value="TreeGrafter"/>
</dbReference>